<evidence type="ECO:0000256" key="7">
    <source>
        <dbReference type="ARBA" id="ARBA00022781"/>
    </source>
</evidence>
<reference evidence="14" key="1">
    <citation type="journal article" date="2019" name="Methods Ecol Evol">
        <title>Cost efficient high throughput capture of museum arthropod specimen DNA using PCR generated baits.</title>
        <authorList>
            <person name="Knyshov A."/>
            <person name="Gordon E.R.L."/>
            <person name="Weirauch C."/>
        </authorList>
    </citation>
    <scope>NUCLEOTIDE SEQUENCE</scope>
</reference>
<evidence type="ECO:0000256" key="9">
    <source>
        <dbReference type="ARBA" id="ARBA00023065"/>
    </source>
</evidence>
<evidence type="ECO:0000313" key="14">
    <source>
        <dbReference type="EMBL" id="QDI93988.1"/>
    </source>
</evidence>
<evidence type="ECO:0000256" key="2">
    <source>
        <dbReference type="ARBA" id="ARBA00008892"/>
    </source>
</evidence>
<evidence type="ECO:0000256" key="11">
    <source>
        <dbReference type="ARBA" id="ARBA00023136"/>
    </source>
</evidence>
<keyword evidence="5 12" id="KW-0138">CF(0)</keyword>
<dbReference type="EMBL" id="MK393995">
    <property type="protein sequence ID" value="QDI94001.1"/>
    <property type="molecule type" value="Genomic_DNA"/>
</dbReference>
<name>A0A514LQA8_9HEMI</name>
<keyword evidence="7 12" id="KW-0375">Hydrogen ion transport</keyword>
<comment type="similarity">
    <text evidence="2 12">Belongs to the ATPase protein 8 family.</text>
</comment>
<evidence type="ECO:0000256" key="1">
    <source>
        <dbReference type="ARBA" id="ARBA00004304"/>
    </source>
</evidence>
<dbReference type="InterPro" id="IPR001421">
    <property type="entry name" value="ATP8_metazoa"/>
</dbReference>
<comment type="subunit">
    <text evidence="3">F-type ATPases have 2 components, CF(1) - the catalytic core - and CF(0) - the membrane proton channel.</text>
</comment>
<evidence type="ECO:0000256" key="8">
    <source>
        <dbReference type="ARBA" id="ARBA00022989"/>
    </source>
</evidence>
<evidence type="ECO:0000256" key="10">
    <source>
        <dbReference type="ARBA" id="ARBA00023128"/>
    </source>
</evidence>
<dbReference type="EMBL" id="MK393994">
    <property type="protein sequence ID" value="QDI93988.1"/>
    <property type="molecule type" value="Genomic_DNA"/>
</dbReference>
<feature type="transmembrane region" description="Helical" evidence="13">
    <location>
        <begin position="6"/>
        <end position="30"/>
    </location>
</feature>
<proteinExistence type="inferred from homology"/>
<evidence type="ECO:0000256" key="3">
    <source>
        <dbReference type="ARBA" id="ARBA00011291"/>
    </source>
</evidence>
<keyword evidence="10 12" id="KW-0496">Mitochondrion</keyword>
<dbReference type="AlphaFoldDB" id="A0A514LQA8"/>
<sequence length="52" mass="6426">MPQMSPMWWSLLFLSFLAVFMLIMTIMYTYNIYMIKKTSQLEKKALNINWKW</sequence>
<evidence type="ECO:0000256" key="13">
    <source>
        <dbReference type="SAM" id="Phobius"/>
    </source>
</evidence>
<evidence type="ECO:0000256" key="4">
    <source>
        <dbReference type="ARBA" id="ARBA00022448"/>
    </source>
</evidence>
<keyword evidence="4 12" id="KW-0813">Transport</keyword>
<evidence type="ECO:0000256" key="12">
    <source>
        <dbReference type="RuleBase" id="RU003661"/>
    </source>
</evidence>
<keyword evidence="9 12" id="KW-0406">Ion transport</keyword>
<keyword evidence="6 12" id="KW-0812">Transmembrane</keyword>
<dbReference type="GO" id="GO:0015986">
    <property type="term" value="P:proton motive force-driven ATP synthesis"/>
    <property type="evidence" value="ECO:0007669"/>
    <property type="project" value="InterPro"/>
</dbReference>
<keyword evidence="11 13" id="KW-0472">Membrane</keyword>
<protein>
    <recommendedName>
        <fullName evidence="12">ATP synthase complex subunit 8</fullName>
    </recommendedName>
</protein>
<comment type="subcellular location">
    <subcellularLocation>
        <location evidence="1 12">Mitochondrion membrane</location>
        <topology evidence="1 12">Single-pass membrane protein</topology>
    </subcellularLocation>
</comment>
<dbReference type="GO" id="GO:0045259">
    <property type="term" value="C:proton-transporting ATP synthase complex"/>
    <property type="evidence" value="ECO:0007669"/>
    <property type="project" value="UniProtKB-KW"/>
</dbReference>
<keyword evidence="8 13" id="KW-1133">Transmembrane helix</keyword>
<gene>
    <name evidence="14" type="primary">ATP8</name>
</gene>
<evidence type="ECO:0000256" key="5">
    <source>
        <dbReference type="ARBA" id="ARBA00022547"/>
    </source>
</evidence>
<dbReference type="GO" id="GO:0031966">
    <property type="term" value="C:mitochondrial membrane"/>
    <property type="evidence" value="ECO:0007669"/>
    <property type="project" value="UniProtKB-SubCell"/>
</dbReference>
<accession>A0A514LQA8</accession>
<dbReference type="GO" id="GO:0015078">
    <property type="term" value="F:proton transmembrane transporter activity"/>
    <property type="evidence" value="ECO:0007669"/>
    <property type="project" value="InterPro"/>
</dbReference>
<evidence type="ECO:0000256" key="6">
    <source>
        <dbReference type="ARBA" id="ARBA00022692"/>
    </source>
</evidence>
<dbReference type="Pfam" id="PF00895">
    <property type="entry name" value="ATP-synt_8"/>
    <property type="match status" value="1"/>
</dbReference>
<organism evidence="14">
    <name type="scientific">Tuxedo flavicollis</name>
    <dbReference type="NCBI Taxonomy" id="2127004"/>
    <lineage>
        <taxon>Eukaryota</taxon>
        <taxon>Metazoa</taxon>
        <taxon>Ecdysozoa</taxon>
        <taxon>Arthropoda</taxon>
        <taxon>Hexapoda</taxon>
        <taxon>Insecta</taxon>
        <taxon>Pterygota</taxon>
        <taxon>Neoptera</taxon>
        <taxon>Paraneoptera</taxon>
        <taxon>Hemiptera</taxon>
        <taxon>Heteroptera</taxon>
        <taxon>Panheteroptera</taxon>
        <taxon>Cimicomorpha</taxon>
        <taxon>Miridae</taxon>
        <taxon>Phylini</taxon>
        <taxon>Tuxedo</taxon>
    </lineage>
</organism>
<geneLocation type="mitochondrion" evidence="14"/>